<feature type="domain" description="Flagellar basal body rod protein N-terminal" evidence="5">
    <location>
        <begin position="6"/>
        <end position="35"/>
    </location>
</feature>
<keyword evidence="9" id="KW-1185">Reference proteome</keyword>
<dbReference type="NCBIfam" id="TIGR03506">
    <property type="entry name" value="FlgEFG_subfam"/>
    <property type="match status" value="1"/>
</dbReference>
<protein>
    <recommendedName>
        <fullName evidence="4">Flagellar hook protein FlgE</fullName>
    </recommendedName>
</protein>
<evidence type="ECO:0000256" key="3">
    <source>
        <dbReference type="ARBA" id="ARBA00023143"/>
    </source>
</evidence>
<accession>A0ABW8TH63</accession>
<evidence type="ECO:0000256" key="1">
    <source>
        <dbReference type="ARBA" id="ARBA00004117"/>
    </source>
</evidence>
<comment type="function">
    <text evidence="4">A flexible structure which links the flagellar filament to the drive apparatus in the basal body.</text>
</comment>
<dbReference type="InterPro" id="IPR037925">
    <property type="entry name" value="FlgE/F/G-like"/>
</dbReference>
<keyword evidence="8" id="KW-0969">Cilium</keyword>
<dbReference type="InterPro" id="IPR020013">
    <property type="entry name" value="Flagellar_FlgE/F/G"/>
</dbReference>
<evidence type="ECO:0000256" key="4">
    <source>
        <dbReference type="RuleBase" id="RU362116"/>
    </source>
</evidence>
<proteinExistence type="inferred from homology"/>
<comment type="caution">
    <text evidence="8">The sequence shown here is derived from an EMBL/GenBank/DDBJ whole genome shotgun (WGS) entry which is preliminary data.</text>
</comment>
<keyword evidence="8" id="KW-0282">Flagellum</keyword>
<comment type="similarity">
    <text evidence="2 4">Belongs to the flagella basal body rod proteins family.</text>
</comment>
<dbReference type="RefSeq" id="WP_406788278.1">
    <property type="nucleotide sequence ID" value="NZ_JBJIAA010000011.1"/>
</dbReference>
<dbReference type="PANTHER" id="PTHR30435:SF1">
    <property type="entry name" value="FLAGELLAR HOOK PROTEIN FLGE"/>
    <property type="match status" value="1"/>
</dbReference>
<evidence type="ECO:0000313" key="8">
    <source>
        <dbReference type="EMBL" id="MFL0251627.1"/>
    </source>
</evidence>
<dbReference type="SUPFAM" id="SSF117143">
    <property type="entry name" value="Flagellar hook protein flgE"/>
    <property type="match status" value="1"/>
</dbReference>
<reference evidence="8 9" key="1">
    <citation type="submission" date="2024-11" db="EMBL/GenBank/DDBJ databases">
        <authorList>
            <person name="Heng Y.C."/>
            <person name="Lim A.C.H."/>
            <person name="Lee J.K.Y."/>
            <person name="Kittelmann S."/>
        </authorList>
    </citation>
    <scope>NUCLEOTIDE SEQUENCE [LARGE SCALE GENOMIC DNA]</scope>
    <source>
        <strain evidence="8 9">WILCCON 0114</strain>
    </source>
</reference>
<evidence type="ECO:0000256" key="2">
    <source>
        <dbReference type="ARBA" id="ARBA00009677"/>
    </source>
</evidence>
<evidence type="ECO:0000313" key="9">
    <source>
        <dbReference type="Proteomes" id="UP001623592"/>
    </source>
</evidence>
<gene>
    <name evidence="8" type="ORF">ACJDT4_14485</name>
</gene>
<dbReference type="InterPro" id="IPR001444">
    <property type="entry name" value="Flag_bb_rod_N"/>
</dbReference>
<evidence type="ECO:0000259" key="5">
    <source>
        <dbReference type="Pfam" id="PF00460"/>
    </source>
</evidence>
<dbReference type="InterPro" id="IPR053967">
    <property type="entry name" value="LlgE_F_G-like_D1"/>
</dbReference>
<dbReference type="Pfam" id="PF00460">
    <property type="entry name" value="Flg_bb_rod"/>
    <property type="match status" value="1"/>
</dbReference>
<feature type="domain" description="Flagellar basal-body/hook protein C-terminal" evidence="6">
    <location>
        <begin position="377"/>
        <end position="420"/>
    </location>
</feature>
<dbReference type="PANTHER" id="PTHR30435">
    <property type="entry name" value="FLAGELLAR PROTEIN"/>
    <property type="match status" value="1"/>
</dbReference>
<feature type="domain" description="Flagellar hook protein FlgE/F/G-like D1" evidence="7">
    <location>
        <begin position="135"/>
        <end position="170"/>
    </location>
</feature>
<comment type="subcellular location">
    <subcellularLocation>
        <location evidence="1 4">Bacterial flagellum basal body</location>
    </subcellularLocation>
</comment>
<dbReference type="Proteomes" id="UP001623592">
    <property type="component" value="Unassembled WGS sequence"/>
</dbReference>
<dbReference type="InterPro" id="IPR010930">
    <property type="entry name" value="Flg_bb/hook_C_dom"/>
</dbReference>
<dbReference type="EMBL" id="JBJIAA010000011">
    <property type="protein sequence ID" value="MFL0251627.1"/>
    <property type="molecule type" value="Genomic_DNA"/>
</dbReference>
<dbReference type="Pfam" id="PF06429">
    <property type="entry name" value="Flg_bbr_C"/>
    <property type="match status" value="1"/>
</dbReference>
<evidence type="ECO:0000259" key="7">
    <source>
        <dbReference type="Pfam" id="PF22692"/>
    </source>
</evidence>
<name>A0ABW8TH63_9CLOT</name>
<evidence type="ECO:0000259" key="6">
    <source>
        <dbReference type="Pfam" id="PF06429"/>
    </source>
</evidence>
<dbReference type="Pfam" id="PF22692">
    <property type="entry name" value="LlgE_F_G_D1"/>
    <property type="match status" value="1"/>
</dbReference>
<keyword evidence="3 4" id="KW-0975">Bacterial flagellum</keyword>
<organism evidence="8 9">
    <name type="scientific">Clostridium neuense</name>
    <dbReference type="NCBI Taxonomy" id="1728934"/>
    <lineage>
        <taxon>Bacteria</taxon>
        <taxon>Bacillati</taxon>
        <taxon>Bacillota</taxon>
        <taxon>Clostridia</taxon>
        <taxon>Eubacteriales</taxon>
        <taxon>Clostridiaceae</taxon>
        <taxon>Clostridium</taxon>
    </lineage>
</organism>
<keyword evidence="8" id="KW-0966">Cell projection</keyword>
<sequence length="422" mass="44000">MLRAFNAGISGMNTNQTKLDVTSGNIANSSTVAYKSESVNNSDSFSETISDATGSSKNLGGTNAKQITLGTQVSSISTNIQKGSLNPTGRNLDCAIDGEGQYFIVATGPTMFSEQDCVKVDSNNHSITTVPTGVAISYTRDGSFQLDSEGNLLTSDGHRVLGYSMMGRNQIASGANDYADAVSISRAQGESTANIGAGSSVIEESGENITSIDQANSLVIGRASAATTGAASSYIAEGDVAFVNYDDNDLRADSSNLHSLKIPDSVRKFYKGTDGKVYVKSVKVKNFSVGTDGTITASLDDNTTAALGQIAMATFKNPEGLTKSGSNLLDVSANSGEAIIRYGAAKDPQSKNANEAAYKNSIKSKDNSAGFSDIKGGCLEESNVDLAKEFTNMIIATRGFQASSKVISTGDEILQTLVNLVK</sequence>